<feature type="binding site" evidence="5">
    <location>
        <position position="70"/>
    </location>
    <ligand>
        <name>Mg(2+)</name>
        <dbReference type="ChEBI" id="CHEBI:18420"/>
        <label>1</label>
        <note>catalytic</note>
    </ligand>
</feature>
<dbReference type="GO" id="GO:0050427">
    <property type="term" value="P:3'-phosphoadenosine 5'-phosphosulfate metabolic process"/>
    <property type="evidence" value="ECO:0007669"/>
    <property type="project" value="TreeGrafter"/>
</dbReference>
<comment type="cofactor">
    <cofactor evidence="4 5">
        <name>Mg(2+)</name>
        <dbReference type="ChEBI" id="CHEBI:18420"/>
    </cofactor>
</comment>
<keyword evidence="7" id="KW-1185">Reference proteome</keyword>
<dbReference type="RefSeq" id="WP_222579687.1">
    <property type="nucleotide sequence ID" value="NZ_JAHVHU010000007.1"/>
</dbReference>
<dbReference type="PRINTS" id="PR00377">
    <property type="entry name" value="IMPHPHTASES"/>
</dbReference>
<keyword evidence="4" id="KW-1003">Cell membrane</keyword>
<feature type="binding site" evidence="4">
    <location>
        <begin position="92"/>
        <end position="95"/>
    </location>
    <ligand>
        <name>substrate</name>
    </ligand>
</feature>
<feature type="binding site" evidence="4">
    <location>
        <position position="92"/>
    </location>
    <ligand>
        <name>Mg(2+)</name>
        <dbReference type="ChEBI" id="CHEBI:18420"/>
        <label>1</label>
    </ligand>
</feature>
<dbReference type="GO" id="GO:0008441">
    <property type="term" value="F:3'(2'),5'-bisphosphate nucleotidase activity"/>
    <property type="evidence" value="ECO:0007669"/>
    <property type="project" value="UniProtKB-UniRule"/>
</dbReference>
<evidence type="ECO:0000256" key="2">
    <source>
        <dbReference type="ARBA" id="ARBA00022723"/>
    </source>
</evidence>
<evidence type="ECO:0000313" key="7">
    <source>
        <dbReference type="Proteomes" id="UP000753961"/>
    </source>
</evidence>
<feature type="binding site" evidence="4 5">
    <location>
        <position position="93"/>
    </location>
    <ligand>
        <name>Mg(2+)</name>
        <dbReference type="ChEBI" id="CHEBI:18420"/>
        <label>2</label>
    </ligand>
</feature>
<dbReference type="GO" id="GO:0000287">
    <property type="term" value="F:magnesium ion binding"/>
    <property type="evidence" value="ECO:0007669"/>
    <property type="project" value="UniProtKB-UniRule"/>
</dbReference>
<comment type="function">
    <text evidence="4">Converts adenosine-3',5'-bisphosphate (PAP) to AMP.</text>
</comment>
<organism evidence="6 7">
    <name type="scientific">Membranihabitans marinus</name>
    <dbReference type="NCBI Taxonomy" id="1227546"/>
    <lineage>
        <taxon>Bacteria</taxon>
        <taxon>Pseudomonadati</taxon>
        <taxon>Bacteroidota</taxon>
        <taxon>Saprospiria</taxon>
        <taxon>Saprospirales</taxon>
        <taxon>Saprospiraceae</taxon>
        <taxon>Membranihabitans</taxon>
    </lineage>
</organism>
<accession>A0A953HX07</accession>
<reference evidence="6" key="1">
    <citation type="submission" date="2021-06" db="EMBL/GenBank/DDBJ databases">
        <title>44 bacteria genomes isolated from Dapeng, Shenzhen.</title>
        <authorList>
            <person name="Zheng W."/>
            <person name="Yu S."/>
            <person name="Huang Y."/>
        </authorList>
    </citation>
    <scope>NUCLEOTIDE SEQUENCE</scope>
    <source>
        <strain evidence="6">DP5N28-2</strain>
    </source>
</reference>
<dbReference type="Proteomes" id="UP000753961">
    <property type="component" value="Unassembled WGS sequence"/>
</dbReference>
<evidence type="ECO:0000313" key="6">
    <source>
        <dbReference type="EMBL" id="MBY5958156.1"/>
    </source>
</evidence>
<dbReference type="PANTHER" id="PTHR43028:SF5">
    <property type="entry name" value="3'(2'),5'-BISPHOSPHATE NUCLEOTIDASE 1"/>
    <property type="match status" value="1"/>
</dbReference>
<dbReference type="AlphaFoldDB" id="A0A953HX07"/>
<dbReference type="Gene3D" id="3.30.540.10">
    <property type="entry name" value="Fructose-1,6-Bisphosphatase, subunit A, domain 1"/>
    <property type="match status" value="1"/>
</dbReference>
<dbReference type="InterPro" id="IPR006240">
    <property type="entry name" value="CysQ"/>
</dbReference>
<feature type="binding site" evidence="4">
    <location>
        <position position="90"/>
    </location>
    <ligand>
        <name>Mg(2+)</name>
        <dbReference type="ChEBI" id="CHEBI:18420"/>
        <label>1</label>
    </ligand>
</feature>
<sequence>MKAPETYISDLKTLVRQAGKELLRIYRKEGGVDVELKQDDSPVTVADLRSNQILVTGLKAMDDSIPIVSEENKAIPFEVRKNFDRFWIIDPLDGTKEFIKELDEFTIHLALIEKNQVVLGMIYAPVYDELYYAWEGGGAWISLNGEDRRLAGHAVDFNQDRLRIMRSRSNLDPLTMEYIQRFDNPELITMGSGLKFVQLITGQADYYPRARTNMKEWDIAPAQIILEEAGGGIYQWSADEPLRYNKAEMTVKGFRVVSQAEQINDLV</sequence>
<dbReference type="PROSITE" id="PS00629">
    <property type="entry name" value="IMP_1"/>
    <property type="match status" value="1"/>
</dbReference>
<dbReference type="Pfam" id="PF00459">
    <property type="entry name" value="Inositol_P"/>
    <property type="match status" value="1"/>
</dbReference>
<keyword evidence="3 4" id="KW-0460">Magnesium</keyword>
<dbReference type="EMBL" id="JAHVHU010000007">
    <property type="protein sequence ID" value="MBY5958156.1"/>
    <property type="molecule type" value="Genomic_DNA"/>
</dbReference>
<dbReference type="InterPro" id="IPR000760">
    <property type="entry name" value="Inositol_monophosphatase-like"/>
</dbReference>
<comment type="caution">
    <text evidence="6">The sequence shown here is derived from an EMBL/GenBank/DDBJ whole genome shotgun (WGS) entry which is preliminary data.</text>
</comment>
<evidence type="ECO:0000256" key="1">
    <source>
        <dbReference type="ARBA" id="ARBA00001625"/>
    </source>
</evidence>
<comment type="catalytic activity">
    <reaction evidence="1 4">
        <text>adenosine 3',5'-bisphosphate + H2O = AMP + phosphate</text>
        <dbReference type="Rhea" id="RHEA:10040"/>
        <dbReference type="ChEBI" id="CHEBI:15377"/>
        <dbReference type="ChEBI" id="CHEBI:43474"/>
        <dbReference type="ChEBI" id="CHEBI:58343"/>
        <dbReference type="ChEBI" id="CHEBI:456215"/>
        <dbReference type="EC" id="3.1.3.7"/>
    </reaction>
</comment>
<comment type="subcellular location">
    <subcellularLocation>
        <location evidence="4">Cell membrane</location>
        <topology evidence="4">Peripheral membrane protein</topology>
        <orientation evidence="4">Cytoplasmic side</orientation>
    </subcellularLocation>
</comment>
<feature type="binding site" evidence="5">
    <location>
        <position position="218"/>
    </location>
    <ligand>
        <name>Mg(2+)</name>
        <dbReference type="ChEBI" id="CHEBI:18420"/>
        <label>1</label>
        <note>catalytic</note>
    </ligand>
</feature>
<protein>
    <recommendedName>
        <fullName evidence="4">3'(2'),5'-bisphosphate nucleotidase CysQ</fullName>
        <ecNumber evidence="4">3.1.3.7</ecNumber>
    </recommendedName>
    <alternativeName>
        <fullName evidence="4">3'(2'),5-bisphosphonucleoside 3'(2')-phosphohydrolase</fullName>
    </alternativeName>
    <alternativeName>
        <fullName evidence="4">3'-phosphoadenosine 5'-phosphate phosphatase</fullName>
        <shortName evidence="4">PAP phosphatase</shortName>
    </alternativeName>
</protein>
<dbReference type="CDD" id="cd01638">
    <property type="entry name" value="CysQ"/>
    <property type="match status" value="1"/>
</dbReference>
<dbReference type="InterPro" id="IPR020583">
    <property type="entry name" value="Inositol_monoP_metal-BS"/>
</dbReference>
<keyword evidence="4" id="KW-0472">Membrane</keyword>
<dbReference type="GO" id="GO:0000103">
    <property type="term" value="P:sulfate assimilation"/>
    <property type="evidence" value="ECO:0007669"/>
    <property type="project" value="TreeGrafter"/>
</dbReference>
<feature type="binding site" evidence="4">
    <location>
        <position position="218"/>
    </location>
    <ligand>
        <name>Mg(2+)</name>
        <dbReference type="ChEBI" id="CHEBI:18420"/>
        <label>2</label>
    </ligand>
</feature>
<comment type="similarity">
    <text evidence="4">Belongs to the inositol monophosphatase superfamily. CysQ family.</text>
</comment>
<keyword evidence="4" id="KW-0378">Hydrolase</keyword>
<dbReference type="HAMAP" id="MF_02095">
    <property type="entry name" value="CysQ"/>
    <property type="match status" value="1"/>
</dbReference>
<dbReference type="PANTHER" id="PTHR43028">
    <property type="entry name" value="3'(2'),5'-BISPHOSPHATE NUCLEOTIDASE 1"/>
    <property type="match status" value="1"/>
</dbReference>
<feature type="binding site" evidence="4">
    <location>
        <position position="70"/>
    </location>
    <ligand>
        <name>Mg(2+)</name>
        <dbReference type="ChEBI" id="CHEBI:18420"/>
        <label>1</label>
    </ligand>
</feature>
<feature type="binding site" evidence="4">
    <location>
        <position position="218"/>
    </location>
    <ligand>
        <name>substrate</name>
    </ligand>
</feature>
<gene>
    <name evidence="4" type="primary">cysQ</name>
    <name evidence="6" type="ORF">KUV50_08450</name>
</gene>
<feature type="binding site" evidence="5">
    <location>
        <position position="92"/>
    </location>
    <ligand>
        <name>Mg(2+)</name>
        <dbReference type="ChEBI" id="CHEBI:18420"/>
        <label>1</label>
        <note>catalytic</note>
    </ligand>
</feature>
<feature type="binding site" evidence="4 5">
    <location>
        <position position="90"/>
    </location>
    <ligand>
        <name>Mg(2+)</name>
        <dbReference type="ChEBI" id="CHEBI:18420"/>
        <label>2</label>
    </ligand>
</feature>
<dbReference type="SUPFAM" id="SSF56655">
    <property type="entry name" value="Carbohydrate phosphatase"/>
    <property type="match status" value="1"/>
</dbReference>
<name>A0A953HX07_9BACT</name>
<keyword evidence="2 4" id="KW-0479">Metal-binding</keyword>
<evidence type="ECO:0000256" key="4">
    <source>
        <dbReference type="HAMAP-Rule" id="MF_02095"/>
    </source>
</evidence>
<dbReference type="InterPro" id="IPR050725">
    <property type="entry name" value="CysQ/Inositol_MonoPase"/>
</dbReference>
<dbReference type="Gene3D" id="3.40.190.80">
    <property type="match status" value="1"/>
</dbReference>
<evidence type="ECO:0000256" key="3">
    <source>
        <dbReference type="ARBA" id="ARBA00022842"/>
    </source>
</evidence>
<feature type="binding site" evidence="4">
    <location>
        <position position="70"/>
    </location>
    <ligand>
        <name>substrate</name>
    </ligand>
</feature>
<evidence type="ECO:0000256" key="5">
    <source>
        <dbReference type="PIRSR" id="PIRSR600760-2"/>
    </source>
</evidence>
<dbReference type="EC" id="3.1.3.7" evidence="4"/>
<dbReference type="GO" id="GO:0005886">
    <property type="term" value="C:plasma membrane"/>
    <property type="evidence" value="ECO:0007669"/>
    <property type="project" value="UniProtKB-SubCell"/>
</dbReference>
<proteinExistence type="inferred from homology"/>